<dbReference type="AlphaFoldDB" id="A0A803TDQ1"/>
<reference evidence="4 5" key="1">
    <citation type="submission" date="2009-12" db="EMBL/GenBank/DDBJ databases">
        <title>The Genome Sequence of Anolis carolinensis (Green Anole Lizard).</title>
        <authorList>
            <consortium name="The Genome Sequencing Platform"/>
            <person name="Di Palma F."/>
            <person name="Alfoldi J."/>
            <person name="Heiman D."/>
            <person name="Young S."/>
            <person name="Grabherr M."/>
            <person name="Johnson J."/>
            <person name="Lander E.S."/>
            <person name="Lindblad-Toh K."/>
        </authorList>
    </citation>
    <scope>NUCLEOTIDE SEQUENCE [LARGE SCALE GENOMIC DNA]</scope>
    <source>
        <strain evidence="4 5">JBL SC #1</strain>
    </source>
</reference>
<reference evidence="4" key="3">
    <citation type="submission" date="2025-09" db="UniProtKB">
        <authorList>
            <consortium name="Ensembl"/>
        </authorList>
    </citation>
    <scope>IDENTIFICATION</scope>
</reference>
<dbReference type="InterPro" id="IPR038269">
    <property type="entry name" value="SCAN_sf"/>
</dbReference>
<dbReference type="InParanoid" id="A0A803TDQ1"/>
<keyword evidence="5" id="KW-1185">Reference proteome</keyword>
<name>A0A803TDQ1_ANOCA</name>
<dbReference type="InterPro" id="IPR003309">
    <property type="entry name" value="SCAN_dom"/>
</dbReference>
<feature type="region of interest" description="Disordered" evidence="2">
    <location>
        <begin position="1"/>
        <end position="27"/>
    </location>
</feature>
<accession>A0A803TDQ1</accession>
<dbReference type="PROSITE" id="PS50804">
    <property type="entry name" value="SCAN_BOX"/>
    <property type="match status" value="1"/>
</dbReference>
<dbReference type="Proteomes" id="UP000001646">
    <property type="component" value="Chromosome 2"/>
</dbReference>
<dbReference type="PANTHER" id="PTHR45935:SF15">
    <property type="entry name" value="SCAN BOX DOMAIN-CONTAINING PROTEIN"/>
    <property type="match status" value="1"/>
</dbReference>
<feature type="domain" description="SCAN box" evidence="3">
    <location>
        <begin position="152"/>
        <end position="230"/>
    </location>
</feature>
<dbReference type="Gene3D" id="1.10.4020.10">
    <property type="entry name" value="DNA breaking-rejoining enzymes"/>
    <property type="match status" value="1"/>
</dbReference>
<dbReference type="SMART" id="SM00431">
    <property type="entry name" value="SCAN"/>
    <property type="match status" value="1"/>
</dbReference>
<dbReference type="Ensembl" id="ENSACAT00000051975.1">
    <property type="protein sequence ID" value="ENSACAP00000033341.1"/>
    <property type="gene ID" value="ENSACAG00000044989.1"/>
</dbReference>
<proteinExistence type="predicted"/>
<dbReference type="CDD" id="cd07936">
    <property type="entry name" value="SCAN"/>
    <property type="match status" value="1"/>
</dbReference>
<feature type="compositionally biased region" description="Basic and acidic residues" evidence="2">
    <location>
        <begin position="238"/>
        <end position="247"/>
    </location>
</feature>
<reference evidence="4" key="2">
    <citation type="submission" date="2025-08" db="UniProtKB">
        <authorList>
            <consortium name="Ensembl"/>
        </authorList>
    </citation>
    <scope>IDENTIFICATION</scope>
</reference>
<evidence type="ECO:0000313" key="5">
    <source>
        <dbReference type="Proteomes" id="UP000001646"/>
    </source>
</evidence>
<dbReference type="FunFam" id="1.10.4020.10:FF:000001">
    <property type="entry name" value="zinc finger protein 263 isoform X1"/>
    <property type="match status" value="1"/>
</dbReference>
<evidence type="ECO:0000256" key="2">
    <source>
        <dbReference type="SAM" id="MobiDB-lite"/>
    </source>
</evidence>
<evidence type="ECO:0000259" key="3">
    <source>
        <dbReference type="PROSITE" id="PS50804"/>
    </source>
</evidence>
<feature type="region of interest" description="Disordered" evidence="2">
    <location>
        <begin position="238"/>
        <end position="274"/>
    </location>
</feature>
<dbReference type="PANTHER" id="PTHR45935">
    <property type="entry name" value="PROTEIN ZBED8-RELATED"/>
    <property type="match status" value="1"/>
</dbReference>
<dbReference type="GeneTree" id="ENSGT00940000154715"/>
<sequence>MELETASPELPDGLEGQGKRPGMVLSESLKERQRWRVPRELRRETYRGVHHHWENQWQEFLETMHASPRMPESPELAESTPWDDAKGFLTSFEQVAKACQWPRAEWVARLLPALSGKAEQAFRSLEARDKKDYGKVKAAILRADALRMELQRQHFRQFCCQMSEDPRRIYNQLQELCCRWLKPERRSKEQILELLILEQFLASLPPDLQVWIRAGGPDTCSQAVALAEDFLMSQQEEERERWQEPDLPKTPQSTEGASSDLAQKRIRKEAKQKSNGENSFLGELSLPELLRLQPDLGSYHIWTVIFHRPLQLSLHICSFGLCGFDYLQISLECSLCCRRLF</sequence>
<feature type="compositionally biased region" description="Polar residues" evidence="2">
    <location>
        <begin position="250"/>
        <end position="261"/>
    </location>
</feature>
<dbReference type="InterPro" id="IPR050916">
    <property type="entry name" value="SCAN-C2H2_zinc_finger"/>
</dbReference>
<evidence type="ECO:0000313" key="4">
    <source>
        <dbReference type="Ensembl" id="ENSACAP00000033341.1"/>
    </source>
</evidence>
<evidence type="ECO:0000256" key="1">
    <source>
        <dbReference type="ARBA" id="ARBA00023242"/>
    </source>
</evidence>
<protein>
    <recommendedName>
        <fullName evidence="3">SCAN box domain-containing protein</fullName>
    </recommendedName>
</protein>
<dbReference type="Pfam" id="PF02023">
    <property type="entry name" value="SCAN"/>
    <property type="match status" value="1"/>
</dbReference>
<keyword evidence="1" id="KW-0539">Nucleus</keyword>
<organism evidence="4 5">
    <name type="scientific">Anolis carolinensis</name>
    <name type="common">Green anole</name>
    <name type="synonym">American chameleon</name>
    <dbReference type="NCBI Taxonomy" id="28377"/>
    <lineage>
        <taxon>Eukaryota</taxon>
        <taxon>Metazoa</taxon>
        <taxon>Chordata</taxon>
        <taxon>Craniata</taxon>
        <taxon>Vertebrata</taxon>
        <taxon>Euteleostomi</taxon>
        <taxon>Lepidosauria</taxon>
        <taxon>Squamata</taxon>
        <taxon>Bifurcata</taxon>
        <taxon>Unidentata</taxon>
        <taxon>Episquamata</taxon>
        <taxon>Toxicofera</taxon>
        <taxon>Iguania</taxon>
        <taxon>Dactyloidae</taxon>
        <taxon>Anolis</taxon>
    </lineage>
</organism>
<dbReference type="SUPFAM" id="SSF47353">
    <property type="entry name" value="Retrovirus capsid dimerization domain-like"/>
    <property type="match status" value="1"/>
</dbReference>